<dbReference type="InterPro" id="IPR036259">
    <property type="entry name" value="MFS_trans_sf"/>
</dbReference>
<feature type="transmembrane region" description="Helical" evidence="8">
    <location>
        <begin position="188"/>
        <end position="208"/>
    </location>
</feature>
<comment type="caution">
    <text evidence="10">The sequence shown here is derived from an EMBL/GenBank/DDBJ whole genome shotgun (WGS) entry which is preliminary data.</text>
</comment>
<evidence type="ECO:0000256" key="1">
    <source>
        <dbReference type="ARBA" id="ARBA00004651"/>
    </source>
</evidence>
<dbReference type="CDD" id="cd06173">
    <property type="entry name" value="MFS_MefA_like"/>
    <property type="match status" value="1"/>
</dbReference>
<evidence type="ECO:0000313" key="10">
    <source>
        <dbReference type="EMBL" id="MFC4033611.1"/>
    </source>
</evidence>
<dbReference type="PROSITE" id="PS50850">
    <property type="entry name" value="MFS"/>
    <property type="match status" value="1"/>
</dbReference>
<evidence type="ECO:0000256" key="8">
    <source>
        <dbReference type="SAM" id="Phobius"/>
    </source>
</evidence>
<feature type="transmembrane region" description="Helical" evidence="8">
    <location>
        <begin position="325"/>
        <end position="344"/>
    </location>
</feature>
<feature type="transmembrane region" description="Helical" evidence="8">
    <location>
        <begin position="159"/>
        <end position="182"/>
    </location>
</feature>
<sequence length="493" mass="51652">MSSAAGTDTATEPEQPGGKTGTFSALKVRNYRLFATGAVISNTGTWMSRIAQDWLVLSITGSSFAVGITTALQFLPMLLFGLYGGVIADRYPKRQILLCSQAALGVLGLTLAGLTLSGVVEVWQVYAIAFLLGMVTVVDNPTRQTFVVEMVGQRVMRNAVSLNAANFQAARLVGPAVAGVLITAVGSGWAFLINGLSFIAPLTGLLLMRTSELHKIERAPRGGKGQLREGLRYVAGKPELIWPIVLVGFIGTFGFNFPIWLSAFANKVFDSGAGGYGLLNSLMAGGSLLGALLAARRSRSRLRMLVGAAMLFGLLEALASIAPSYWLFAALLVPIGIFGLTFNTSANATVQLATDPVMRGRVMSLYMMVFVGGTPIGGPVMGWVTDTYGARVGFLSGGLISAAAALGVGLVLARTGGLRVRISLRRTEGRPLVAFVPREGIARPRPDAGSVPEGEPDIRDDAASDAARDAAGRDDAEDRGGDTGLTKNLTPAG</sequence>
<feature type="transmembrane region" description="Helical" evidence="8">
    <location>
        <begin position="96"/>
        <end position="116"/>
    </location>
</feature>
<feature type="compositionally biased region" description="Basic and acidic residues" evidence="7">
    <location>
        <begin position="456"/>
        <end position="481"/>
    </location>
</feature>
<dbReference type="SUPFAM" id="SSF103473">
    <property type="entry name" value="MFS general substrate transporter"/>
    <property type="match status" value="1"/>
</dbReference>
<dbReference type="InterPro" id="IPR020846">
    <property type="entry name" value="MFS_dom"/>
</dbReference>
<reference evidence="11" key="1">
    <citation type="journal article" date="2019" name="Int. J. Syst. Evol. Microbiol.">
        <title>The Global Catalogue of Microorganisms (GCM) 10K type strain sequencing project: providing services to taxonomists for standard genome sequencing and annotation.</title>
        <authorList>
            <consortium name="The Broad Institute Genomics Platform"/>
            <consortium name="The Broad Institute Genome Sequencing Center for Infectious Disease"/>
            <person name="Wu L."/>
            <person name="Ma J."/>
        </authorList>
    </citation>
    <scope>NUCLEOTIDE SEQUENCE [LARGE SCALE GENOMIC DNA]</scope>
    <source>
        <strain evidence="11">CGMCC 4.7237</strain>
    </source>
</reference>
<evidence type="ECO:0000313" key="11">
    <source>
        <dbReference type="Proteomes" id="UP001595765"/>
    </source>
</evidence>
<dbReference type="PANTHER" id="PTHR23513">
    <property type="entry name" value="INTEGRAL MEMBRANE EFFLUX PROTEIN-RELATED"/>
    <property type="match status" value="1"/>
</dbReference>
<name>A0ABV8HRR8_9ACTN</name>
<feature type="region of interest" description="Disordered" evidence="7">
    <location>
        <begin position="1"/>
        <end position="21"/>
    </location>
</feature>
<keyword evidence="5 8" id="KW-1133">Transmembrane helix</keyword>
<feature type="transmembrane region" description="Helical" evidence="8">
    <location>
        <begin position="54"/>
        <end position="84"/>
    </location>
</feature>
<gene>
    <name evidence="10" type="ORF">ACFO3J_19295</name>
</gene>
<dbReference type="InterPro" id="IPR010290">
    <property type="entry name" value="TM_effector"/>
</dbReference>
<evidence type="ECO:0000256" key="3">
    <source>
        <dbReference type="ARBA" id="ARBA00022475"/>
    </source>
</evidence>
<feature type="transmembrane region" description="Helical" evidence="8">
    <location>
        <begin position="240"/>
        <end position="261"/>
    </location>
</feature>
<feature type="transmembrane region" description="Helical" evidence="8">
    <location>
        <begin position="302"/>
        <end position="319"/>
    </location>
</feature>
<feature type="domain" description="Major facilitator superfamily (MFS) profile" evidence="9">
    <location>
        <begin position="30"/>
        <end position="416"/>
    </location>
</feature>
<evidence type="ECO:0000256" key="5">
    <source>
        <dbReference type="ARBA" id="ARBA00022989"/>
    </source>
</evidence>
<evidence type="ECO:0000256" key="4">
    <source>
        <dbReference type="ARBA" id="ARBA00022692"/>
    </source>
</evidence>
<keyword evidence="11" id="KW-1185">Reference proteome</keyword>
<keyword evidence="3" id="KW-1003">Cell membrane</keyword>
<protein>
    <submittedName>
        <fullName evidence="10">MFS transporter</fullName>
    </submittedName>
</protein>
<dbReference type="Gene3D" id="1.20.1250.20">
    <property type="entry name" value="MFS general substrate transporter like domains"/>
    <property type="match status" value="1"/>
</dbReference>
<dbReference type="PANTHER" id="PTHR23513:SF11">
    <property type="entry name" value="STAPHYLOFERRIN A TRANSPORTER"/>
    <property type="match status" value="1"/>
</dbReference>
<keyword evidence="2" id="KW-0813">Transport</keyword>
<keyword evidence="6 8" id="KW-0472">Membrane</keyword>
<feature type="transmembrane region" description="Helical" evidence="8">
    <location>
        <begin position="122"/>
        <end position="138"/>
    </location>
</feature>
<feature type="region of interest" description="Disordered" evidence="7">
    <location>
        <begin position="443"/>
        <end position="493"/>
    </location>
</feature>
<comment type="subcellular location">
    <subcellularLocation>
        <location evidence="1">Cell membrane</location>
        <topology evidence="1">Multi-pass membrane protein</topology>
    </subcellularLocation>
</comment>
<feature type="transmembrane region" description="Helical" evidence="8">
    <location>
        <begin position="365"/>
        <end position="384"/>
    </location>
</feature>
<evidence type="ECO:0000256" key="2">
    <source>
        <dbReference type="ARBA" id="ARBA00022448"/>
    </source>
</evidence>
<proteinExistence type="predicted"/>
<dbReference type="RefSeq" id="WP_386430694.1">
    <property type="nucleotide sequence ID" value="NZ_JBHSBB010000013.1"/>
</dbReference>
<dbReference type="EMBL" id="JBHSBB010000013">
    <property type="protein sequence ID" value="MFC4033611.1"/>
    <property type="molecule type" value="Genomic_DNA"/>
</dbReference>
<evidence type="ECO:0000256" key="6">
    <source>
        <dbReference type="ARBA" id="ARBA00023136"/>
    </source>
</evidence>
<feature type="transmembrane region" description="Helical" evidence="8">
    <location>
        <begin position="390"/>
        <end position="413"/>
    </location>
</feature>
<accession>A0ABV8HRR8</accession>
<feature type="compositionally biased region" description="Polar residues" evidence="7">
    <location>
        <begin position="1"/>
        <end position="12"/>
    </location>
</feature>
<evidence type="ECO:0000256" key="7">
    <source>
        <dbReference type="SAM" id="MobiDB-lite"/>
    </source>
</evidence>
<keyword evidence="4 8" id="KW-0812">Transmembrane</keyword>
<feature type="transmembrane region" description="Helical" evidence="8">
    <location>
        <begin position="273"/>
        <end position="295"/>
    </location>
</feature>
<organism evidence="10 11">
    <name type="scientific">Streptomyces polygonati</name>
    <dbReference type="NCBI Taxonomy" id="1617087"/>
    <lineage>
        <taxon>Bacteria</taxon>
        <taxon>Bacillati</taxon>
        <taxon>Actinomycetota</taxon>
        <taxon>Actinomycetes</taxon>
        <taxon>Kitasatosporales</taxon>
        <taxon>Streptomycetaceae</taxon>
        <taxon>Streptomyces</taxon>
    </lineage>
</organism>
<evidence type="ECO:0000259" key="9">
    <source>
        <dbReference type="PROSITE" id="PS50850"/>
    </source>
</evidence>
<dbReference type="Proteomes" id="UP001595765">
    <property type="component" value="Unassembled WGS sequence"/>
</dbReference>
<dbReference type="Pfam" id="PF05977">
    <property type="entry name" value="MFS_3"/>
    <property type="match status" value="1"/>
</dbReference>